<organism evidence="3 4">
    <name type="scientific">Ramlibacter algicola</name>
    <dbReference type="NCBI Taxonomy" id="2795217"/>
    <lineage>
        <taxon>Bacteria</taxon>
        <taxon>Pseudomonadati</taxon>
        <taxon>Pseudomonadota</taxon>
        <taxon>Betaproteobacteria</taxon>
        <taxon>Burkholderiales</taxon>
        <taxon>Comamonadaceae</taxon>
        <taxon>Ramlibacter</taxon>
    </lineage>
</organism>
<feature type="transmembrane region" description="Helical" evidence="1">
    <location>
        <begin position="160"/>
        <end position="177"/>
    </location>
</feature>
<evidence type="ECO:0000313" key="3">
    <source>
        <dbReference type="EMBL" id="MBK0393878.1"/>
    </source>
</evidence>
<dbReference type="Pfam" id="PF01569">
    <property type="entry name" value="PAP2"/>
    <property type="match status" value="1"/>
</dbReference>
<proteinExistence type="predicted"/>
<evidence type="ECO:0000256" key="1">
    <source>
        <dbReference type="SAM" id="Phobius"/>
    </source>
</evidence>
<dbReference type="Gene3D" id="1.20.144.10">
    <property type="entry name" value="Phosphatidic acid phosphatase type 2/haloperoxidase"/>
    <property type="match status" value="1"/>
</dbReference>
<feature type="transmembrane region" description="Helical" evidence="1">
    <location>
        <begin position="135"/>
        <end position="153"/>
    </location>
</feature>
<dbReference type="Proteomes" id="UP000617041">
    <property type="component" value="Unassembled WGS sequence"/>
</dbReference>
<feature type="transmembrane region" description="Helical" evidence="1">
    <location>
        <begin position="105"/>
        <end position="123"/>
    </location>
</feature>
<feature type="transmembrane region" description="Helical" evidence="1">
    <location>
        <begin position="43"/>
        <end position="67"/>
    </location>
</feature>
<evidence type="ECO:0000259" key="2">
    <source>
        <dbReference type="SMART" id="SM00014"/>
    </source>
</evidence>
<keyword evidence="4" id="KW-1185">Reference proteome</keyword>
<sequence>MHAHLASPFWTTITRFGEAGILLPCAALIAVGLLATTREWRAAAAWVLPLGIAVAVTTASKIAFLGFGLGIASLDFTGFSGHAMFAAAVYPMLAWALMGRGRPRLRAVVIAFAYALAALVAVSRVRVDAHSPSEIVLGFTLGALASAAAMHALREGAEFTLPPVLAGVLALWLGLMPHEPVLLPSHEIVTRVSLKLSGRTKPFTRADLHRKGLPSLG</sequence>
<dbReference type="InterPro" id="IPR036938">
    <property type="entry name" value="PAP2/HPO_sf"/>
</dbReference>
<feature type="transmembrane region" description="Helical" evidence="1">
    <location>
        <begin position="16"/>
        <end position="36"/>
    </location>
</feature>
<gene>
    <name evidence="3" type="ORF">I8E28_14860</name>
</gene>
<dbReference type="RefSeq" id="WP_200788839.1">
    <property type="nucleotide sequence ID" value="NZ_JAEDAO010000001.1"/>
</dbReference>
<dbReference type="AlphaFoldDB" id="A0A934USM2"/>
<feature type="domain" description="Phosphatidic acid phosphatase type 2/haloperoxidase" evidence="2">
    <location>
        <begin position="22"/>
        <end position="150"/>
    </location>
</feature>
<keyword evidence="1" id="KW-1133">Transmembrane helix</keyword>
<dbReference type="SMART" id="SM00014">
    <property type="entry name" value="acidPPc"/>
    <property type="match status" value="1"/>
</dbReference>
<evidence type="ECO:0000313" key="4">
    <source>
        <dbReference type="Proteomes" id="UP000617041"/>
    </source>
</evidence>
<reference evidence="3" key="1">
    <citation type="submission" date="2020-12" db="EMBL/GenBank/DDBJ databases">
        <title>Ramlibacter sp. nov., isolated from a freshwater alga, Cryptomonas.</title>
        <authorList>
            <person name="Kim H.M."/>
            <person name="Jeon C.O."/>
        </authorList>
    </citation>
    <scope>NUCLEOTIDE SEQUENCE</scope>
    <source>
        <strain evidence="3">CrO1</strain>
    </source>
</reference>
<protein>
    <submittedName>
        <fullName evidence="3">Phosphatase PAP2 family protein</fullName>
    </submittedName>
</protein>
<dbReference type="InterPro" id="IPR000326">
    <property type="entry name" value="PAP2/HPO"/>
</dbReference>
<dbReference type="EMBL" id="JAEDAO010000001">
    <property type="protein sequence ID" value="MBK0393878.1"/>
    <property type="molecule type" value="Genomic_DNA"/>
</dbReference>
<keyword evidence="1" id="KW-0812">Transmembrane</keyword>
<comment type="caution">
    <text evidence="3">The sequence shown here is derived from an EMBL/GenBank/DDBJ whole genome shotgun (WGS) entry which is preliminary data.</text>
</comment>
<accession>A0A934USM2</accession>
<name>A0A934USM2_9BURK</name>
<feature type="transmembrane region" description="Helical" evidence="1">
    <location>
        <begin position="79"/>
        <end position="98"/>
    </location>
</feature>
<keyword evidence="1" id="KW-0472">Membrane</keyword>
<dbReference type="SUPFAM" id="SSF48317">
    <property type="entry name" value="Acid phosphatase/Vanadium-dependent haloperoxidase"/>
    <property type="match status" value="1"/>
</dbReference>